<feature type="domain" description="DUF2357" evidence="1">
    <location>
        <begin position="79"/>
        <end position="327"/>
    </location>
</feature>
<dbReference type="InterPro" id="IPR007505">
    <property type="entry name" value="PDDEXK_7"/>
</dbReference>
<dbReference type="AlphaFoldDB" id="A0AAE3MHI8"/>
<protein>
    <submittedName>
        <fullName evidence="2">Restriction endonuclease-like protein</fullName>
    </submittedName>
</protein>
<gene>
    <name evidence="2" type="ORF">OM074_19265</name>
</gene>
<dbReference type="Pfam" id="PF04411">
    <property type="entry name" value="PDDEXK_7"/>
    <property type="match status" value="1"/>
</dbReference>
<evidence type="ECO:0000313" key="3">
    <source>
        <dbReference type="Proteomes" id="UP001207408"/>
    </source>
</evidence>
<dbReference type="Proteomes" id="UP001207408">
    <property type="component" value="Unassembled WGS sequence"/>
</dbReference>
<accession>A0AAE3MHI8</accession>
<evidence type="ECO:0000313" key="2">
    <source>
        <dbReference type="EMBL" id="MCW3807777.1"/>
    </source>
</evidence>
<keyword evidence="2" id="KW-0255">Endonuclease</keyword>
<reference evidence="2" key="1">
    <citation type="submission" date="2022-10" db="EMBL/GenBank/DDBJ databases">
        <authorList>
            <person name="Yu W.X."/>
        </authorList>
    </citation>
    <scope>NUCLEOTIDE SEQUENCE</scope>
    <source>
        <strain evidence="2">D04</strain>
    </source>
</reference>
<keyword evidence="2" id="KW-0378">Hydrolase</keyword>
<dbReference type="Pfam" id="PF09823">
    <property type="entry name" value="DUF2357"/>
    <property type="match status" value="1"/>
</dbReference>
<keyword evidence="2" id="KW-0540">Nuclease</keyword>
<keyword evidence="3" id="KW-1185">Reference proteome</keyword>
<dbReference type="GO" id="GO:0004519">
    <property type="term" value="F:endonuclease activity"/>
    <property type="evidence" value="ECO:0007669"/>
    <property type="project" value="UniProtKB-KW"/>
</dbReference>
<comment type="caution">
    <text evidence="2">The sequence shown here is derived from an EMBL/GenBank/DDBJ whole genome shotgun (WGS) entry which is preliminary data.</text>
</comment>
<evidence type="ECO:0000259" key="1">
    <source>
        <dbReference type="Pfam" id="PF09823"/>
    </source>
</evidence>
<dbReference type="EMBL" id="JAPDPI010000060">
    <property type="protein sequence ID" value="MCW3807777.1"/>
    <property type="molecule type" value="Genomic_DNA"/>
</dbReference>
<sequence length="756" mass="87320">MEVKSFVNINLDHIEEGLQLAIDAKVENTLFLSSDALENGEAEYQLVEGFSYDYELNKDDFSLAKDHIVQPHSRKRYLGLISPNIYVGTLTLTVLKKDKEVGYVNVEVRSVKADYRDDYRDMLELITEKCTDLLMQANSPVTHNFETDFEKDNETLYQKFAFIKSIVATDEFAESVHRIVSSPVTKWKETSEQKDVRNIRRFKNSNIKELITGSKRTHLPDNHYLHNYGLKSLPDKITAVRKTDTVDTPENRFVKFALESFLKFVSDINKKARKESKLWLESDLLEKALESFLHHSIFKEISRPETLRLNSPVLQRKEGYREVLRVWLMFDLAAKLVWKGGDDIYKGGKKDIATLYEYWLFFKLLDLFKSVFDIEHKDISELIKETSDGLNLQLKQGNHTALRGIFNTGTRKLNIRFNYNRSFSGQKDYPHSGSWTTTMRPDYTLSFWPHGISEKDAEVQELIVHIHFDAKYKIANLTDILSKESEVDIDTEKNENRKGVYKNADLLKMHAYKDAIRRTGGAYVLYPGDTSVKKKGFHEIIPGLGAFPVRPSKTDDGINELKEFILEVIQHFVNRASQREKIAYRTYDVYRNKPQKDDEVNEALPETYGKNRSLIPGDTYVLVGFYKKDNLEWILHSGLYNARADCNRGSLRLGPGESGAKYLLLHAAGETKTGRLVKVIETGPRVFSKQTLIDKGYPSEPTQNYYLVYKIHEITEEELKNQKWDITKLEKFRQGRASALPFSVTLAELMKTIIKE</sequence>
<dbReference type="InterPro" id="IPR018633">
    <property type="entry name" value="DUF2357"/>
</dbReference>
<organism evidence="2 3">
    <name type="scientific">Plebeiibacterium marinum</name>
    <dbReference type="NCBI Taxonomy" id="2992111"/>
    <lineage>
        <taxon>Bacteria</taxon>
        <taxon>Pseudomonadati</taxon>
        <taxon>Bacteroidota</taxon>
        <taxon>Bacteroidia</taxon>
        <taxon>Marinilabiliales</taxon>
        <taxon>Marinilabiliaceae</taxon>
        <taxon>Plebeiibacterium</taxon>
    </lineage>
</organism>
<proteinExistence type="predicted"/>
<name>A0AAE3MHI8_9BACT</name>
<dbReference type="RefSeq" id="WP_301202238.1">
    <property type="nucleotide sequence ID" value="NZ_JAPDPI010000060.1"/>
</dbReference>